<keyword evidence="4 5" id="KW-0238">DNA-binding</keyword>
<accession>A0A4S2L5H3</accession>
<dbReference type="GO" id="GO:0003677">
    <property type="term" value="F:DNA binding"/>
    <property type="evidence" value="ECO:0007669"/>
    <property type="project" value="UniProtKB-UniRule"/>
</dbReference>
<dbReference type="STRING" id="300112.A0A4S2L5H3"/>
<evidence type="ECO:0000259" key="6">
    <source>
        <dbReference type="PROSITE" id="PS50950"/>
    </source>
</evidence>
<protein>
    <recommendedName>
        <fullName evidence="6">THAP-type domain-containing protein</fullName>
    </recommendedName>
</protein>
<proteinExistence type="predicted"/>
<evidence type="ECO:0000256" key="3">
    <source>
        <dbReference type="ARBA" id="ARBA00022833"/>
    </source>
</evidence>
<dbReference type="Pfam" id="PF05485">
    <property type="entry name" value="THAP"/>
    <property type="match status" value="1"/>
</dbReference>
<organism evidence="7 8">
    <name type="scientific">Temnothorax longispinosus</name>
    <dbReference type="NCBI Taxonomy" id="300112"/>
    <lineage>
        <taxon>Eukaryota</taxon>
        <taxon>Metazoa</taxon>
        <taxon>Ecdysozoa</taxon>
        <taxon>Arthropoda</taxon>
        <taxon>Hexapoda</taxon>
        <taxon>Insecta</taxon>
        <taxon>Pterygota</taxon>
        <taxon>Neoptera</taxon>
        <taxon>Endopterygota</taxon>
        <taxon>Hymenoptera</taxon>
        <taxon>Apocrita</taxon>
        <taxon>Aculeata</taxon>
        <taxon>Formicoidea</taxon>
        <taxon>Formicidae</taxon>
        <taxon>Myrmicinae</taxon>
        <taxon>Temnothorax</taxon>
    </lineage>
</organism>
<dbReference type="GO" id="GO:0008270">
    <property type="term" value="F:zinc ion binding"/>
    <property type="evidence" value="ECO:0007669"/>
    <property type="project" value="UniProtKB-KW"/>
</dbReference>
<dbReference type="SUPFAM" id="SSF57716">
    <property type="entry name" value="Glucocorticoid receptor-like (DNA-binding domain)"/>
    <property type="match status" value="1"/>
</dbReference>
<comment type="caution">
    <text evidence="7">The sequence shown here is derived from an EMBL/GenBank/DDBJ whole genome shotgun (WGS) entry which is preliminary data.</text>
</comment>
<evidence type="ECO:0000256" key="2">
    <source>
        <dbReference type="ARBA" id="ARBA00022771"/>
    </source>
</evidence>
<dbReference type="AlphaFoldDB" id="A0A4S2L5H3"/>
<keyword evidence="8" id="KW-1185">Reference proteome</keyword>
<dbReference type="EMBL" id="QBLH01000052">
    <property type="protein sequence ID" value="TGZ58115.1"/>
    <property type="molecule type" value="Genomic_DNA"/>
</dbReference>
<name>A0A4S2L5H3_9HYME</name>
<keyword evidence="3" id="KW-0862">Zinc</keyword>
<evidence type="ECO:0000313" key="7">
    <source>
        <dbReference type="EMBL" id="TGZ58115.1"/>
    </source>
</evidence>
<evidence type="ECO:0000256" key="5">
    <source>
        <dbReference type="PROSITE-ProRule" id="PRU00309"/>
    </source>
</evidence>
<gene>
    <name evidence="7" type="ORF">DBV15_12190</name>
</gene>
<keyword evidence="2 5" id="KW-0863">Zinc-finger</keyword>
<sequence>MGHRSCCVRNCKNNELKNTCKFYKFPTADYKLEQRKKWIAAVRKINSYKWQPKKSDYSVLREQEIFVKLLQHARFMKRRFITKQKLQTMSTNQDEPVKGNVIEHDMISDMNVRYEDSVLVNVEVQSVRLSVQSI</sequence>
<reference evidence="7 8" key="1">
    <citation type="journal article" date="2019" name="Philos. Trans. R. Soc. Lond., B, Biol. Sci.">
        <title>Ant behaviour and brain gene expression of defending hosts depend on the ecological success of the intruding social parasite.</title>
        <authorList>
            <person name="Kaur R."/>
            <person name="Stoldt M."/>
            <person name="Jongepier E."/>
            <person name="Feldmeyer B."/>
            <person name="Menzel F."/>
            <person name="Bornberg-Bauer E."/>
            <person name="Foitzik S."/>
        </authorList>
    </citation>
    <scope>NUCLEOTIDE SEQUENCE [LARGE SCALE GENOMIC DNA]</scope>
    <source>
        <tissue evidence="7">Whole body</tissue>
    </source>
</reference>
<evidence type="ECO:0000256" key="1">
    <source>
        <dbReference type="ARBA" id="ARBA00022723"/>
    </source>
</evidence>
<evidence type="ECO:0000256" key="4">
    <source>
        <dbReference type="ARBA" id="ARBA00023125"/>
    </source>
</evidence>
<dbReference type="InterPro" id="IPR006612">
    <property type="entry name" value="THAP_Znf"/>
</dbReference>
<keyword evidence="1" id="KW-0479">Metal-binding</keyword>
<evidence type="ECO:0000313" key="8">
    <source>
        <dbReference type="Proteomes" id="UP000310200"/>
    </source>
</evidence>
<dbReference type="PROSITE" id="PS50950">
    <property type="entry name" value="ZF_THAP"/>
    <property type="match status" value="1"/>
</dbReference>
<feature type="domain" description="THAP-type" evidence="6">
    <location>
        <begin position="1"/>
        <end position="90"/>
    </location>
</feature>
<dbReference type="Proteomes" id="UP000310200">
    <property type="component" value="Unassembled WGS sequence"/>
</dbReference>